<name>A0A424YYJ0_9EURY</name>
<dbReference type="Pfam" id="PF21984">
    <property type="entry name" value="DnaD_N"/>
    <property type="match status" value="1"/>
</dbReference>
<dbReference type="EMBL" id="QZAB01000272">
    <property type="protein sequence ID" value="RQD86029.1"/>
    <property type="molecule type" value="Genomic_DNA"/>
</dbReference>
<proteinExistence type="predicted"/>
<evidence type="ECO:0000259" key="1">
    <source>
        <dbReference type="Pfam" id="PF21984"/>
    </source>
</evidence>
<evidence type="ECO:0000313" key="3">
    <source>
        <dbReference type="Proteomes" id="UP000284763"/>
    </source>
</evidence>
<sequence length="118" mass="13438">MVDFACKTVELDEVVKCSLNLTKADLRVLKYLLDCDKEYLTADLLSKSLGFDLSTIQKSVKKLHERGVVTRSQNNLDSGGYVFVYKIKPKNDIKETIMFSVTAWVELLEEELGKWASK</sequence>
<comment type="caution">
    <text evidence="2">The sequence shown here is derived from an EMBL/GenBank/DDBJ whole genome shotgun (WGS) entry which is preliminary data.</text>
</comment>
<organism evidence="2 3">
    <name type="scientific">Methanosalsum natronophilum</name>
    <dbReference type="NCBI Taxonomy" id="768733"/>
    <lineage>
        <taxon>Archaea</taxon>
        <taxon>Methanobacteriati</taxon>
        <taxon>Methanobacteriota</taxon>
        <taxon>Stenosarchaea group</taxon>
        <taxon>Methanomicrobia</taxon>
        <taxon>Methanosarcinales</taxon>
        <taxon>Methanosarcinaceae</taxon>
        <taxon>Methanosalsum</taxon>
    </lineage>
</organism>
<dbReference type="InterPro" id="IPR053843">
    <property type="entry name" value="DnaD_N"/>
</dbReference>
<accession>A0A424YYJ0</accession>
<gene>
    <name evidence="2" type="ORF">D5R95_04155</name>
</gene>
<dbReference type="InterPro" id="IPR036388">
    <property type="entry name" value="WH-like_DNA-bd_sf"/>
</dbReference>
<dbReference type="InterPro" id="IPR036390">
    <property type="entry name" value="WH_DNA-bd_sf"/>
</dbReference>
<reference evidence="2 3" key="1">
    <citation type="submission" date="2018-08" db="EMBL/GenBank/DDBJ databases">
        <title>The metabolism and importance of syntrophic acetate oxidation coupled to methane or sulfide production in haloalkaline environments.</title>
        <authorList>
            <person name="Timmers P.H.A."/>
            <person name="Vavourakis C.D."/>
            <person name="Sorokin D.Y."/>
            <person name="Sinninghe Damste J.S."/>
            <person name="Muyzer G."/>
            <person name="Stams A.J.M."/>
            <person name="Plugge C.M."/>
        </authorList>
    </citation>
    <scope>NUCLEOTIDE SEQUENCE [LARGE SCALE GENOMIC DNA]</scope>
    <source>
        <strain evidence="2">MSAO_Arc3</strain>
    </source>
</reference>
<dbReference type="AlphaFoldDB" id="A0A424YYJ0"/>
<protein>
    <submittedName>
        <fullName evidence="2">MarR family transcriptional regulator</fullName>
    </submittedName>
</protein>
<dbReference type="Proteomes" id="UP000284763">
    <property type="component" value="Unassembled WGS sequence"/>
</dbReference>
<dbReference type="Gene3D" id="1.10.10.10">
    <property type="entry name" value="Winged helix-like DNA-binding domain superfamily/Winged helix DNA-binding domain"/>
    <property type="match status" value="1"/>
</dbReference>
<feature type="domain" description="DnaD N-terminal" evidence="1">
    <location>
        <begin position="15"/>
        <end position="98"/>
    </location>
</feature>
<dbReference type="SUPFAM" id="SSF46785">
    <property type="entry name" value="Winged helix' DNA-binding domain"/>
    <property type="match status" value="1"/>
</dbReference>
<evidence type="ECO:0000313" key="2">
    <source>
        <dbReference type="EMBL" id="RQD86029.1"/>
    </source>
</evidence>